<dbReference type="EMBL" id="VVIM01000006">
    <property type="protein sequence ID" value="KAB0798340.1"/>
    <property type="molecule type" value="Genomic_DNA"/>
</dbReference>
<keyword evidence="6" id="KW-0239">DNA-directed DNA polymerase</keyword>
<dbReference type="Gene3D" id="3.30.160.60">
    <property type="entry name" value="Classic Zinc Finger"/>
    <property type="match status" value="1"/>
</dbReference>
<protein>
    <recommendedName>
        <fullName evidence="2">DNA-directed DNA polymerase</fullName>
        <ecNumber evidence="2">2.7.7.7</ecNumber>
    </recommendedName>
</protein>
<dbReference type="PROSITE" id="PS50157">
    <property type="entry name" value="ZINC_FINGER_C2H2_2"/>
    <property type="match status" value="1"/>
</dbReference>
<evidence type="ECO:0000256" key="3">
    <source>
        <dbReference type="ARBA" id="ARBA00022679"/>
    </source>
</evidence>
<keyword evidence="5" id="KW-0235">DNA replication</keyword>
<gene>
    <name evidence="11" type="ORF">PPYR_09333</name>
</gene>
<dbReference type="InterPro" id="IPR038563">
    <property type="entry name" value="Endonuclease_7_sf"/>
</dbReference>
<evidence type="ECO:0000256" key="8">
    <source>
        <dbReference type="ARBA" id="ARBA00049244"/>
    </source>
</evidence>
<dbReference type="SUPFAM" id="SSF54060">
    <property type="entry name" value="His-Me finger endonucleases"/>
    <property type="match status" value="1"/>
</dbReference>
<reference evidence="11 12" key="1">
    <citation type="journal article" date="2018" name="Elife">
        <title>Firefly genomes illuminate parallel origins of bioluminescence in beetles.</title>
        <authorList>
            <person name="Fallon T.R."/>
            <person name="Lower S.E."/>
            <person name="Chang C.H."/>
            <person name="Bessho-Uehara M."/>
            <person name="Martin G.J."/>
            <person name="Bewick A.J."/>
            <person name="Behringer M."/>
            <person name="Debat H.J."/>
            <person name="Wong I."/>
            <person name="Day J.C."/>
            <person name="Suvorov A."/>
            <person name="Silva C.J."/>
            <person name="Stanger-Hall K.F."/>
            <person name="Hall D.W."/>
            <person name="Schmitz R.J."/>
            <person name="Nelson D.R."/>
            <person name="Lewis S.M."/>
            <person name="Shigenobu S."/>
            <person name="Bybee S.M."/>
            <person name="Larracuente A.M."/>
            <person name="Oba Y."/>
            <person name="Weng J.K."/>
        </authorList>
    </citation>
    <scope>NUCLEOTIDE SEQUENCE [LARGE SCALE GENOMIC DNA]</scope>
    <source>
        <strain evidence="11">1611_PpyrPB1</strain>
        <tissue evidence="11">Whole body</tissue>
    </source>
</reference>
<evidence type="ECO:0000259" key="10">
    <source>
        <dbReference type="PROSITE" id="PS50157"/>
    </source>
</evidence>
<evidence type="ECO:0000256" key="7">
    <source>
        <dbReference type="ARBA" id="ARBA00023125"/>
    </source>
</evidence>
<organism evidence="11 12">
    <name type="scientific">Photinus pyralis</name>
    <name type="common">Common eastern firefly</name>
    <name type="synonym">Lampyris pyralis</name>
    <dbReference type="NCBI Taxonomy" id="7054"/>
    <lineage>
        <taxon>Eukaryota</taxon>
        <taxon>Metazoa</taxon>
        <taxon>Ecdysozoa</taxon>
        <taxon>Arthropoda</taxon>
        <taxon>Hexapoda</taxon>
        <taxon>Insecta</taxon>
        <taxon>Pterygota</taxon>
        <taxon>Neoptera</taxon>
        <taxon>Endopterygota</taxon>
        <taxon>Coleoptera</taxon>
        <taxon>Polyphaga</taxon>
        <taxon>Elateriformia</taxon>
        <taxon>Elateroidea</taxon>
        <taxon>Lampyridae</taxon>
        <taxon>Lampyrinae</taxon>
        <taxon>Photinus</taxon>
    </lineage>
</organism>
<dbReference type="InterPro" id="IPR004211">
    <property type="entry name" value="Endonuclease_7"/>
</dbReference>
<keyword evidence="9" id="KW-0862">Zinc</keyword>
<keyword evidence="9" id="KW-0479">Metal-binding</keyword>
<dbReference type="GO" id="GO:0006260">
    <property type="term" value="P:DNA replication"/>
    <property type="evidence" value="ECO:0007669"/>
    <property type="project" value="UniProtKB-KW"/>
</dbReference>
<dbReference type="GO" id="GO:0000166">
    <property type="term" value="F:nucleotide binding"/>
    <property type="evidence" value="ECO:0007669"/>
    <property type="project" value="InterPro"/>
</dbReference>
<feature type="domain" description="C2H2-type" evidence="10">
    <location>
        <begin position="131"/>
        <end position="159"/>
    </location>
</feature>
<evidence type="ECO:0000256" key="4">
    <source>
        <dbReference type="ARBA" id="ARBA00022695"/>
    </source>
</evidence>
<keyword evidence="12" id="KW-1185">Reference proteome</keyword>
<evidence type="ECO:0000256" key="2">
    <source>
        <dbReference type="ARBA" id="ARBA00012417"/>
    </source>
</evidence>
<keyword evidence="4" id="KW-0548">Nucleotidyltransferase</keyword>
<evidence type="ECO:0000313" key="11">
    <source>
        <dbReference type="EMBL" id="KAB0798340.1"/>
    </source>
</evidence>
<dbReference type="AlphaFoldDB" id="A0A5N4ALX5"/>
<keyword evidence="3" id="KW-0808">Transferase</keyword>
<dbReference type="SUPFAM" id="SSF57667">
    <property type="entry name" value="beta-beta-alpha zinc fingers"/>
    <property type="match status" value="1"/>
</dbReference>
<evidence type="ECO:0000256" key="6">
    <source>
        <dbReference type="ARBA" id="ARBA00022932"/>
    </source>
</evidence>
<dbReference type="SUPFAM" id="SSF53098">
    <property type="entry name" value="Ribonuclease H-like"/>
    <property type="match status" value="1"/>
</dbReference>
<evidence type="ECO:0000256" key="5">
    <source>
        <dbReference type="ARBA" id="ARBA00022705"/>
    </source>
</evidence>
<comment type="catalytic activity">
    <reaction evidence="8">
        <text>DNA(n) + a 2'-deoxyribonucleoside 5'-triphosphate = DNA(n+1) + diphosphate</text>
        <dbReference type="Rhea" id="RHEA:22508"/>
        <dbReference type="Rhea" id="RHEA-COMP:17339"/>
        <dbReference type="Rhea" id="RHEA-COMP:17340"/>
        <dbReference type="ChEBI" id="CHEBI:33019"/>
        <dbReference type="ChEBI" id="CHEBI:61560"/>
        <dbReference type="ChEBI" id="CHEBI:173112"/>
        <dbReference type="EC" id="2.7.7.7"/>
    </reaction>
</comment>
<dbReference type="EC" id="2.7.7.7" evidence="2"/>
<name>A0A5N4ALX5_PHOPY</name>
<dbReference type="InterPro" id="IPR004868">
    <property type="entry name" value="DNA-dir_DNA_pol_B_mt/vir"/>
</dbReference>
<comment type="similarity">
    <text evidence="1">Belongs to the DNA polymerase type-B family.</text>
</comment>
<sequence length="692" mass="79876">MSASPRIKILQNIVVVPAKEADVQENELIEDIFKDLICPDFDYSLLEEIFGDIECLNRQLIDAEKQLSRFFKILSIKRENNFCDLQWCHCQVEHLIERRAKLLADIQQLSVGKNIEEFRFWGIIKPESKMFMCEKCNKSFATNSNLRRHLKKSCRAQEPSPKKLKVAHDTQRFCDVCSEHVSSRDYVGHLRSVKHKNNSLAFSTEGVQVITSAFKSRIVSYRISANTQYINLKEFVESLADVIKKLVREQIDIMGSVKVNCELFGYFILESKDRGEVKSFNTRNQVLTISSDLSEWFKDIIEKLEVDATEFEHRESGIISNCLCHVYIIICSRMGSSALVIYGSQRKINLATNCGICEKPFVEGDVKVIDHDHQTSFVRAGLCHSICNLQLQTPNFIPVFFHNLTGYDSHLFVKSLALENENIDVIAGNKEKYISFSKHIVVDQIVENGVPKNLIWRIRFVDSFRFLASSLNVLAKNLSDSECTEITKFFGSGREFELIRQKGVFPYSFVDSYDKLNLTTIPNKSDFFDMLHEQDITDEEYRRAQEVWNLFNCQTLGEYSDIYLKSDVLLFADIFENYRGVCLREYEIDAAQYLTGPSLSWDAMLKKTDVELDVTVLILLTVHFLYATDSYRPILGYATGILQIGNIFYVFAHLHIAELRIFESMNNRCFGDWFVRPFYPFTVTGSEYICLT</sequence>
<dbReference type="Proteomes" id="UP000327044">
    <property type="component" value="Unassembled WGS sequence"/>
</dbReference>
<dbReference type="InParanoid" id="A0A5N4ALX5"/>
<dbReference type="GO" id="GO:0003887">
    <property type="term" value="F:DNA-directed DNA polymerase activity"/>
    <property type="evidence" value="ECO:0007669"/>
    <property type="project" value="UniProtKB-KW"/>
</dbReference>
<evidence type="ECO:0000256" key="9">
    <source>
        <dbReference type="PROSITE-ProRule" id="PRU00042"/>
    </source>
</evidence>
<dbReference type="Gene3D" id="3.40.1800.10">
    <property type="entry name" value="His-Me finger endonucleases"/>
    <property type="match status" value="1"/>
</dbReference>
<proteinExistence type="inferred from homology"/>
<dbReference type="InterPro" id="IPR013087">
    <property type="entry name" value="Znf_C2H2_type"/>
</dbReference>
<dbReference type="InterPro" id="IPR036236">
    <property type="entry name" value="Znf_C2H2_sf"/>
</dbReference>
<dbReference type="Pfam" id="PF03175">
    <property type="entry name" value="DNA_pol_B_2"/>
    <property type="match status" value="1"/>
</dbReference>
<dbReference type="PANTHER" id="PTHR31511:SF12">
    <property type="entry name" value="RHO TERMINATION FACTOR N-TERMINAL DOMAIN-CONTAINING PROTEIN"/>
    <property type="match status" value="1"/>
</dbReference>
<keyword evidence="9" id="KW-0863">Zinc-finger</keyword>
<keyword evidence="7" id="KW-0238">DNA-binding</keyword>
<dbReference type="InterPro" id="IPR012337">
    <property type="entry name" value="RNaseH-like_sf"/>
</dbReference>
<evidence type="ECO:0000256" key="1">
    <source>
        <dbReference type="ARBA" id="ARBA00005755"/>
    </source>
</evidence>
<dbReference type="InterPro" id="IPR044925">
    <property type="entry name" value="His-Me_finger_sf"/>
</dbReference>
<dbReference type="Pfam" id="PF02945">
    <property type="entry name" value="Endonuclease_7"/>
    <property type="match status" value="1"/>
</dbReference>
<evidence type="ECO:0000313" key="12">
    <source>
        <dbReference type="Proteomes" id="UP000327044"/>
    </source>
</evidence>
<dbReference type="GO" id="GO:0008270">
    <property type="term" value="F:zinc ion binding"/>
    <property type="evidence" value="ECO:0007669"/>
    <property type="project" value="UniProtKB-KW"/>
</dbReference>
<dbReference type="GO" id="GO:0003677">
    <property type="term" value="F:DNA binding"/>
    <property type="evidence" value="ECO:0007669"/>
    <property type="project" value="UniProtKB-KW"/>
</dbReference>
<accession>A0A5N4ALX5</accession>
<comment type="caution">
    <text evidence="11">The sequence shown here is derived from an EMBL/GenBank/DDBJ whole genome shotgun (WGS) entry which is preliminary data.</text>
</comment>
<dbReference type="PANTHER" id="PTHR31511">
    <property type="entry name" value="PROTEIN CBG23764"/>
    <property type="match status" value="1"/>
</dbReference>